<dbReference type="InterPro" id="IPR036291">
    <property type="entry name" value="NAD(P)-bd_dom_sf"/>
</dbReference>
<organism evidence="7 8">
    <name type="scientific">Amylolactobacillus amylotrophicus DSM 20534</name>
    <dbReference type="NCBI Taxonomy" id="1423722"/>
    <lineage>
        <taxon>Bacteria</taxon>
        <taxon>Bacillati</taxon>
        <taxon>Bacillota</taxon>
        <taxon>Bacilli</taxon>
        <taxon>Lactobacillales</taxon>
        <taxon>Lactobacillaceae</taxon>
        <taxon>Amylolactobacillus</taxon>
    </lineage>
</organism>
<dbReference type="GO" id="GO:0051287">
    <property type="term" value="F:NAD binding"/>
    <property type="evidence" value="ECO:0007669"/>
    <property type="project" value="InterPro"/>
</dbReference>
<evidence type="ECO:0000256" key="4">
    <source>
        <dbReference type="PIRSR" id="PIRSR000103-1"/>
    </source>
</evidence>
<dbReference type="Proteomes" id="UP000050909">
    <property type="component" value="Unassembled WGS sequence"/>
</dbReference>
<evidence type="ECO:0000256" key="2">
    <source>
        <dbReference type="ARBA" id="ARBA00023002"/>
    </source>
</evidence>
<dbReference type="Pfam" id="PF03446">
    <property type="entry name" value="NAD_binding_2"/>
    <property type="match status" value="1"/>
</dbReference>
<dbReference type="InterPro" id="IPR029154">
    <property type="entry name" value="HIBADH-like_NADP-bd"/>
</dbReference>
<feature type="domain" description="6-phosphogluconate dehydrogenase NADP-binding" evidence="5">
    <location>
        <begin position="2"/>
        <end position="158"/>
    </location>
</feature>
<dbReference type="SUPFAM" id="SSF48179">
    <property type="entry name" value="6-phosphogluconate dehydrogenase C-terminal domain-like"/>
    <property type="match status" value="1"/>
</dbReference>
<protein>
    <recommendedName>
        <fullName evidence="9">3-hydroxyisobutyrate dehydrogenase</fullName>
    </recommendedName>
</protein>
<dbReference type="EMBL" id="AZCV01000003">
    <property type="protein sequence ID" value="KRK37796.1"/>
    <property type="molecule type" value="Genomic_DNA"/>
</dbReference>
<dbReference type="PATRIC" id="fig|1423722.3.peg.1152"/>
<sequence length="287" mass="30535">MKIGFIGTGVMGTGMIANLIKNGFDVTVYNRTKAHAQRALDLGAQWADTPKVLTTQVDVIISIVGFPKDVQEVYYGDTGVFAGTHAGLTVIDMTTSSPRLAERISQTAQELGIAALDAPVSGGDLGAKTGALTIMVGGPVETYESMLPIFQAMGKSMHLFGGSGSGQRTKLANQIMIAGTMLGMSETLAFAKKAGLDEQAVIDTLSGGSAANWSLQNYGPRVLAGDYAPGFYIKHFIKDLRLAIEEAEQMEISLPMLELAKKLYEKLQDEDGLGDLGTQALIKYYEG</sequence>
<accession>A0A0R1H250</accession>
<evidence type="ECO:0000313" key="7">
    <source>
        <dbReference type="EMBL" id="KRK37796.1"/>
    </source>
</evidence>
<dbReference type="InterPro" id="IPR015815">
    <property type="entry name" value="HIBADH-related"/>
</dbReference>
<evidence type="ECO:0000313" key="8">
    <source>
        <dbReference type="Proteomes" id="UP000050909"/>
    </source>
</evidence>
<dbReference type="PANTHER" id="PTHR43060:SF15">
    <property type="entry name" value="3-HYDROXYISOBUTYRATE DEHYDROGENASE-LIKE 1, MITOCHONDRIAL-RELATED"/>
    <property type="match status" value="1"/>
</dbReference>
<keyword evidence="8" id="KW-1185">Reference proteome</keyword>
<evidence type="ECO:0000259" key="6">
    <source>
        <dbReference type="Pfam" id="PF14833"/>
    </source>
</evidence>
<dbReference type="InterPro" id="IPR008927">
    <property type="entry name" value="6-PGluconate_DH-like_C_sf"/>
</dbReference>
<evidence type="ECO:0000256" key="3">
    <source>
        <dbReference type="ARBA" id="ARBA00023027"/>
    </source>
</evidence>
<keyword evidence="2" id="KW-0560">Oxidoreductase</keyword>
<comment type="similarity">
    <text evidence="1">Belongs to the HIBADH-related family.</text>
</comment>
<dbReference type="InterPro" id="IPR006115">
    <property type="entry name" value="6PGDH_NADP-bd"/>
</dbReference>
<evidence type="ECO:0008006" key="9">
    <source>
        <dbReference type="Google" id="ProtNLM"/>
    </source>
</evidence>
<dbReference type="Pfam" id="PF14833">
    <property type="entry name" value="NAD_binding_11"/>
    <property type="match status" value="1"/>
</dbReference>
<dbReference type="SUPFAM" id="SSF51735">
    <property type="entry name" value="NAD(P)-binding Rossmann-fold domains"/>
    <property type="match status" value="1"/>
</dbReference>
<proteinExistence type="inferred from homology"/>
<dbReference type="Gene3D" id="3.40.50.720">
    <property type="entry name" value="NAD(P)-binding Rossmann-like Domain"/>
    <property type="match status" value="1"/>
</dbReference>
<reference evidence="7 8" key="1">
    <citation type="journal article" date="2015" name="Genome Announc.">
        <title>Expanding the biotechnology potential of lactobacilli through comparative genomics of 213 strains and associated genera.</title>
        <authorList>
            <person name="Sun Z."/>
            <person name="Harris H.M."/>
            <person name="McCann A."/>
            <person name="Guo C."/>
            <person name="Argimon S."/>
            <person name="Zhang W."/>
            <person name="Yang X."/>
            <person name="Jeffery I.B."/>
            <person name="Cooney J.C."/>
            <person name="Kagawa T.F."/>
            <person name="Liu W."/>
            <person name="Song Y."/>
            <person name="Salvetti E."/>
            <person name="Wrobel A."/>
            <person name="Rasinkangas P."/>
            <person name="Parkhill J."/>
            <person name="Rea M.C."/>
            <person name="O'Sullivan O."/>
            <person name="Ritari J."/>
            <person name="Douillard F.P."/>
            <person name="Paul Ross R."/>
            <person name="Yang R."/>
            <person name="Briner A.E."/>
            <person name="Felis G.E."/>
            <person name="de Vos W.M."/>
            <person name="Barrangou R."/>
            <person name="Klaenhammer T.R."/>
            <person name="Caufield P.W."/>
            <person name="Cui Y."/>
            <person name="Zhang H."/>
            <person name="O'Toole P.W."/>
        </authorList>
    </citation>
    <scope>NUCLEOTIDE SEQUENCE [LARGE SCALE GENOMIC DNA]</scope>
    <source>
        <strain evidence="7 8">DSM 20534</strain>
    </source>
</reference>
<feature type="domain" description="3-hydroxyisobutyrate dehydrogenase-like NAD-binding" evidence="6">
    <location>
        <begin position="164"/>
        <end position="285"/>
    </location>
</feature>
<dbReference type="PANTHER" id="PTHR43060">
    <property type="entry name" value="3-HYDROXYISOBUTYRATE DEHYDROGENASE-LIKE 1, MITOCHONDRIAL-RELATED"/>
    <property type="match status" value="1"/>
</dbReference>
<dbReference type="AlphaFoldDB" id="A0A0R1H250"/>
<dbReference type="GO" id="GO:0050661">
    <property type="term" value="F:NADP binding"/>
    <property type="evidence" value="ECO:0007669"/>
    <property type="project" value="InterPro"/>
</dbReference>
<dbReference type="GO" id="GO:0016491">
    <property type="term" value="F:oxidoreductase activity"/>
    <property type="evidence" value="ECO:0007669"/>
    <property type="project" value="UniProtKB-KW"/>
</dbReference>
<dbReference type="RefSeq" id="WP_056947301.1">
    <property type="nucleotide sequence ID" value="NZ_AZCV01000003.1"/>
</dbReference>
<dbReference type="PIRSF" id="PIRSF000103">
    <property type="entry name" value="HIBADH"/>
    <property type="match status" value="1"/>
</dbReference>
<comment type="caution">
    <text evidence="7">The sequence shown here is derived from an EMBL/GenBank/DDBJ whole genome shotgun (WGS) entry which is preliminary data.</text>
</comment>
<evidence type="ECO:0000256" key="1">
    <source>
        <dbReference type="ARBA" id="ARBA00009080"/>
    </source>
</evidence>
<name>A0A0R1H250_9LACO</name>
<dbReference type="InterPro" id="IPR013328">
    <property type="entry name" value="6PGD_dom2"/>
</dbReference>
<feature type="active site" evidence="4">
    <location>
        <position position="170"/>
    </location>
</feature>
<gene>
    <name evidence="7" type="ORF">FC62_GL001130</name>
</gene>
<keyword evidence="3" id="KW-0520">NAD</keyword>
<evidence type="ECO:0000259" key="5">
    <source>
        <dbReference type="Pfam" id="PF03446"/>
    </source>
</evidence>
<dbReference type="Gene3D" id="1.10.1040.10">
    <property type="entry name" value="N-(1-d-carboxylethyl)-l-norvaline Dehydrogenase, domain 2"/>
    <property type="match status" value="1"/>
</dbReference>